<feature type="binding site" evidence="15">
    <location>
        <position position="422"/>
    </location>
    <ligand>
        <name>Zn(2+)</name>
        <dbReference type="ChEBI" id="CHEBI:29105"/>
    </ligand>
</feature>
<keyword evidence="10 15" id="KW-0520">NAD</keyword>
<dbReference type="GO" id="GO:0003911">
    <property type="term" value="F:DNA ligase (NAD+) activity"/>
    <property type="evidence" value="ECO:0007669"/>
    <property type="project" value="UniProtKB-UniRule"/>
</dbReference>
<dbReference type="Proteomes" id="UP001179647">
    <property type="component" value="Chromosome"/>
</dbReference>
<dbReference type="InterPro" id="IPR041663">
    <property type="entry name" value="DisA/LigA_HHH"/>
</dbReference>
<feature type="active site" description="N6-AMP-lysine intermediate" evidence="15">
    <location>
        <position position="115"/>
    </location>
</feature>
<evidence type="ECO:0000256" key="3">
    <source>
        <dbReference type="ARBA" id="ARBA00013308"/>
    </source>
</evidence>
<dbReference type="Pfam" id="PF00533">
    <property type="entry name" value="BRCT"/>
    <property type="match status" value="1"/>
</dbReference>
<dbReference type="CDD" id="cd17748">
    <property type="entry name" value="BRCT_DNA_ligase_like"/>
    <property type="match status" value="1"/>
</dbReference>
<dbReference type="InterPro" id="IPR018239">
    <property type="entry name" value="DNA_ligase_AS"/>
</dbReference>
<dbReference type="InterPro" id="IPR010994">
    <property type="entry name" value="RuvA_2-like"/>
</dbReference>
<dbReference type="GO" id="GO:0006260">
    <property type="term" value="P:DNA replication"/>
    <property type="evidence" value="ECO:0007669"/>
    <property type="project" value="UniProtKB-KW"/>
</dbReference>
<dbReference type="AlphaFoldDB" id="A0AAF0CU93"/>
<dbReference type="InterPro" id="IPR001679">
    <property type="entry name" value="DNA_ligase"/>
</dbReference>
<organism evidence="18 19">
    <name type="scientific">Vagococcus intermedius</name>
    <dbReference type="NCBI Taxonomy" id="2991418"/>
    <lineage>
        <taxon>Bacteria</taxon>
        <taxon>Bacillati</taxon>
        <taxon>Bacillota</taxon>
        <taxon>Bacilli</taxon>
        <taxon>Lactobacillales</taxon>
        <taxon>Enterococcaceae</taxon>
        <taxon>Vagococcus</taxon>
    </lineage>
</organism>
<keyword evidence="6 15" id="KW-0479">Metal-binding</keyword>
<keyword evidence="19" id="KW-1185">Reference proteome</keyword>
<dbReference type="InterPro" id="IPR033136">
    <property type="entry name" value="DNA_ligase_CS"/>
</dbReference>
<comment type="catalytic activity">
    <reaction evidence="13 15 16">
        <text>NAD(+) + (deoxyribonucleotide)n-3'-hydroxyl + 5'-phospho-(deoxyribonucleotide)m = (deoxyribonucleotide)n+m + AMP + beta-nicotinamide D-nucleotide.</text>
        <dbReference type="EC" id="6.5.1.2"/>
    </reaction>
</comment>
<reference evidence="18" key="1">
    <citation type="submission" date="2022-10" db="EMBL/GenBank/DDBJ databases">
        <title>Vagococcus sp. isolated from poultry meat.</title>
        <authorList>
            <person name="Johansson P."/>
            <person name="Bjorkroth J."/>
        </authorList>
    </citation>
    <scope>NUCLEOTIDE SEQUENCE</scope>
    <source>
        <strain evidence="18">STAA11</strain>
    </source>
</reference>
<dbReference type="CDD" id="cd00114">
    <property type="entry name" value="LIGANc"/>
    <property type="match status" value="1"/>
</dbReference>
<dbReference type="PANTHER" id="PTHR23389">
    <property type="entry name" value="CHROMOSOME TRANSMISSION FIDELITY FACTOR 18"/>
    <property type="match status" value="1"/>
</dbReference>
<protein>
    <recommendedName>
        <fullName evidence="3 15">DNA ligase</fullName>
        <ecNumber evidence="2 15">6.5.1.2</ecNumber>
    </recommendedName>
    <alternativeName>
        <fullName evidence="15">Polydeoxyribonucleotide synthase [NAD(+)]</fullName>
    </alternativeName>
</protein>
<comment type="function">
    <text evidence="1 15">DNA ligase that catalyzes the formation of phosphodiester linkages between 5'-phosphoryl and 3'-hydroxyl groups in double-stranded DNA using NAD as a coenzyme and as the energy source for the reaction. It is essential for DNA replication and repair of damaged DNA.</text>
</comment>
<evidence type="ECO:0000256" key="12">
    <source>
        <dbReference type="ARBA" id="ARBA00023211"/>
    </source>
</evidence>
<feature type="binding site" evidence="15">
    <location>
        <position position="136"/>
    </location>
    <ligand>
        <name>NAD(+)</name>
        <dbReference type="ChEBI" id="CHEBI:57540"/>
    </ligand>
</feature>
<dbReference type="Gene3D" id="6.20.10.30">
    <property type="match status" value="1"/>
</dbReference>
<dbReference type="EMBL" id="CP110232">
    <property type="protein sequence ID" value="WEG73010.1"/>
    <property type="molecule type" value="Genomic_DNA"/>
</dbReference>
<feature type="binding site" evidence="15">
    <location>
        <position position="113"/>
    </location>
    <ligand>
        <name>NAD(+)</name>
        <dbReference type="ChEBI" id="CHEBI:57540"/>
    </ligand>
</feature>
<feature type="binding site" evidence="15">
    <location>
        <position position="286"/>
    </location>
    <ligand>
        <name>NAD(+)</name>
        <dbReference type="ChEBI" id="CHEBI:57540"/>
    </ligand>
</feature>
<dbReference type="SUPFAM" id="SSF50249">
    <property type="entry name" value="Nucleic acid-binding proteins"/>
    <property type="match status" value="1"/>
</dbReference>
<dbReference type="Pfam" id="PF14520">
    <property type="entry name" value="HHH_5"/>
    <property type="match status" value="1"/>
</dbReference>
<feature type="binding site" evidence="15">
    <location>
        <position position="404"/>
    </location>
    <ligand>
        <name>Zn(2+)</name>
        <dbReference type="ChEBI" id="CHEBI:29105"/>
    </ligand>
</feature>
<evidence type="ECO:0000256" key="7">
    <source>
        <dbReference type="ARBA" id="ARBA00022763"/>
    </source>
</evidence>
<dbReference type="NCBIfam" id="TIGR00575">
    <property type="entry name" value="dnlj"/>
    <property type="match status" value="1"/>
</dbReference>
<feature type="domain" description="BRCT" evidence="17">
    <location>
        <begin position="590"/>
        <end position="674"/>
    </location>
</feature>
<dbReference type="PANTHER" id="PTHR23389:SF9">
    <property type="entry name" value="DNA LIGASE"/>
    <property type="match status" value="1"/>
</dbReference>
<dbReference type="KEGG" id="vie:OL234_08535"/>
<keyword evidence="9 15" id="KW-0460">Magnesium</keyword>
<evidence type="ECO:0000256" key="16">
    <source>
        <dbReference type="RuleBase" id="RU000618"/>
    </source>
</evidence>
<feature type="binding site" evidence="15">
    <location>
        <position position="427"/>
    </location>
    <ligand>
        <name>Zn(2+)</name>
        <dbReference type="ChEBI" id="CHEBI:29105"/>
    </ligand>
</feature>
<evidence type="ECO:0000313" key="19">
    <source>
        <dbReference type="Proteomes" id="UP001179647"/>
    </source>
</evidence>
<dbReference type="PIRSF" id="PIRSF001604">
    <property type="entry name" value="LigA"/>
    <property type="match status" value="1"/>
</dbReference>
<dbReference type="GO" id="GO:0006281">
    <property type="term" value="P:DNA repair"/>
    <property type="evidence" value="ECO:0007669"/>
    <property type="project" value="UniProtKB-KW"/>
</dbReference>
<dbReference type="PROSITE" id="PS50172">
    <property type="entry name" value="BRCT"/>
    <property type="match status" value="1"/>
</dbReference>
<feature type="binding site" evidence="15">
    <location>
        <position position="310"/>
    </location>
    <ligand>
        <name>NAD(+)</name>
        <dbReference type="ChEBI" id="CHEBI:57540"/>
    </ligand>
</feature>
<dbReference type="FunFam" id="1.10.150.20:FF:000007">
    <property type="entry name" value="DNA ligase"/>
    <property type="match status" value="1"/>
</dbReference>
<dbReference type="Gene3D" id="3.30.470.30">
    <property type="entry name" value="DNA ligase/mRNA capping enzyme"/>
    <property type="match status" value="1"/>
</dbReference>
<dbReference type="SUPFAM" id="SSF47781">
    <property type="entry name" value="RuvA domain 2-like"/>
    <property type="match status" value="1"/>
</dbReference>
<evidence type="ECO:0000256" key="9">
    <source>
        <dbReference type="ARBA" id="ARBA00022842"/>
    </source>
</evidence>
<dbReference type="InterPro" id="IPR004149">
    <property type="entry name" value="Znf_DNAligase_C4"/>
</dbReference>
<dbReference type="Pfam" id="PF03119">
    <property type="entry name" value="DNA_ligase_ZBD"/>
    <property type="match status" value="1"/>
</dbReference>
<name>A0AAF0CU93_9ENTE</name>
<dbReference type="Pfam" id="PF12826">
    <property type="entry name" value="HHH_2"/>
    <property type="match status" value="1"/>
</dbReference>
<dbReference type="GO" id="GO:0046872">
    <property type="term" value="F:metal ion binding"/>
    <property type="evidence" value="ECO:0007669"/>
    <property type="project" value="UniProtKB-KW"/>
</dbReference>
<dbReference type="SMART" id="SM00292">
    <property type="entry name" value="BRCT"/>
    <property type="match status" value="1"/>
</dbReference>
<comment type="similarity">
    <text evidence="14 15">Belongs to the NAD-dependent DNA ligase family. LigA subfamily.</text>
</comment>
<dbReference type="FunFam" id="3.30.470.30:FF:000001">
    <property type="entry name" value="DNA ligase"/>
    <property type="match status" value="1"/>
</dbReference>
<dbReference type="InterPro" id="IPR004150">
    <property type="entry name" value="NAD_DNA_ligase_OB"/>
</dbReference>
<accession>A0AAF0CU93</accession>
<dbReference type="Gene3D" id="2.40.50.140">
    <property type="entry name" value="Nucleic acid-binding proteins"/>
    <property type="match status" value="1"/>
</dbReference>
<dbReference type="SUPFAM" id="SSF52113">
    <property type="entry name" value="BRCT domain"/>
    <property type="match status" value="1"/>
</dbReference>
<dbReference type="InterPro" id="IPR013839">
    <property type="entry name" value="DNAligase_adenylation"/>
</dbReference>
<dbReference type="SUPFAM" id="SSF56091">
    <property type="entry name" value="DNA ligase/mRNA capping enzyme, catalytic domain"/>
    <property type="match status" value="1"/>
</dbReference>
<evidence type="ECO:0000256" key="11">
    <source>
        <dbReference type="ARBA" id="ARBA00023204"/>
    </source>
</evidence>
<sequence length="674" mass="74368">MKKINAQQRIKALRSELNHLAQAYYVADQPEVEDHVYDELYQELVALEAEFPELVTAESITQKVGGTVSQGFTKVSHDLPMLSLGNAFNEEDLKAFDARIKKQVHGNLSYMCELKIDGLAVSLKYVNGKFVQGATRGDGKTGEDITANLKMIKSIPKSLSQTVSLEVRGECYMPKTSFAQLNEAREANGQAIFANPRNAAAGSLRQLDSSVVAERQLSTFLYSVAELGELEAETQAEALDALDDLGLVTNHERRLCQTIEEVWAYVQEFQEKRPTLAYEIDGIVIKVNDFDQQEEIGYTVKAPRWAIAYKFPAEEAETVINDIEWTIGRTGVITPTAIMTPVKVAGTVVGRASLHNIDLIRERDIRLNDTVMIHKAGDIIPEVSRVVLSKRSADSQPYKAPTYCPICESELVHLDEEVALRCINPMCPAQIKEGLSHFVSRQAMNIDGLGPRVLEQLYDRGLVKDVADLYTLTETDFLSLDKVKEKSANNLLQAIQNSKENSLEKLVFGLGIRHVGAKAAQILAAHYQTMDGLMSAKYEEIIGINSLGGTIADSVVTYFDNKEVHLLIEELRKNGVNLTYKGLTATDLSMVDSIFMGKTIVLTGTLHHYKRTEAKSKIEALGGKVTGSVSKKTDIVVAGDEAGSKLLKAQELGVTVWNEKEMIVAIEGSLVNDK</sequence>
<keyword evidence="12 15" id="KW-0464">Manganese</keyword>
<feature type="binding site" evidence="15">
    <location>
        <begin position="34"/>
        <end position="38"/>
    </location>
    <ligand>
        <name>NAD(+)</name>
        <dbReference type="ChEBI" id="CHEBI:57540"/>
    </ligand>
</feature>
<keyword evidence="5 15" id="KW-0235">DNA replication</keyword>
<evidence type="ECO:0000256" key="2">
    <source>
        <dbReference type="ARBA" id="ARBA00012722"/>
    </source>
</evidence>
<dbReference type="RefSeq" id="WP_275468812.1">
    <property type="nucleotide sequence ID" value="NZ_CP110232.1"/>
</dbReference>
<dbReference type="InterPro" id="IPR001357">
    <property type="entry name" value="BRCT_dom"/>
</dbReference>
<dbReference type="GO" id="GO:0005829">
    <property type="term" value="C:cytosol"/>
    <property type="evidence" value="ECO:0007669"/>
    <property type="project" value="TreeGrafter"/>
</dbReference>
<evidence type="ECO:0000259" key="17">
    <source>
        <dbReference type="PROSITE" id="PS50172"/>
    </source>
</evidence>
<evidence type="ECO:0000313" key="18">
    <source>
        <dbReference type="EMBL" id="WEG73010.1"/>
    </source>
</evidence>
<dbReference type="PROSITE" id="PS01056">
    <property type="entry name" value="DNA_LIGASE_N2"/>
    <property type="match status" value="1"/>
</dbReference>
<dbReference type="FunFam" id="1.10.150.20:FF:000006">
    <property type="entry name" value="DNA ligase"/>
    <property type="match status" value="1"/>
</dbReference>
<evidence type="ECO:0000256" key="8">
    <source>
        <dbReference type="ARBA" id="ARBA00022833"/>
    </source>
</evidence>
<evidence type="ECO:0000256" key="10">
    <source>
        <dbReference type="ARBA" id="ARBA00023027"/>
    </source>
</evidence>
<keyword evidence="4 15" id="KW-0436">Ligase</keyword>
<keyword evidence="11 15" id="KW-0234">DNA repair</keyword>
<evidence type="ECO:0000256" key="13">
    <source>
        <dbReference type="ARBA" id="ARBA00034005"/>
    </source>
</evidence>
<dbReference type="InterPro" id="IPR036420">
    <property type="entry name" value="BRCT_dom_sf"/>
</dbReference>
<feature type="binding site" evidence="15">
    <location>
        <position position="407"/>
    </location>
    <ligand>
        <name>Zn(2+)</name>
        <dbReference type="ChEBI" id="CHEBI:29105"/>
    </ligand>
</feature>
<dbReference type="HAMAP" id="MF_01588">
    <property type="entry name" value="DNA_ligase_A"/>
    <property type="match status" value="1"/>
</dbReference>
<dbReference type="Gene3D" id="1.10.150.20">
    <property type="entry name" value="5' to 3' exonuclease, C-terminal subdomain"/>
    <property type="match status" value="2"/>
</dbReference>
<comment type="cofactor">
    <cofactor evidence="15">
        <name>Mg(2+)</name>
        <dbReference type="ChEBI" id="CHEBI:18420"/>
    </cofactor>
    <cofactor evidence="15">
        <name>Mn(2+)</name>
        <dbReference type="ChEBI" id="CHEBI:29035"/>
    </cofactor>
</comment>
<gene>
    <name evidence="15 18" type="primary">ligA</name>
    <name evidence="18" type="ORF">OL234_08535</name>
</gene>
<keyword evidence="7 15" id="KW-0227">DNA damage</keyword>
<dbReference type="SMART" id="SM00532">
    <property type="entry name" value="LIGANc"/>
    <property type="match status" value="1"/>
</dbReference>
<dbReference type="InterPro" id="IPR012340">
    <property type="entry name" value="NA-bd_OB-fold"/>
</dbReference>
<dbReference type="Gene3D" id="3.40.50.10190">
    <property type="entry name" value="BRCT domain"/>
    <property type="match status" value="1"/>
</dbReference>
<evidence type="ECO:0000256" key="5">
    <source>
        <dbReference type="ARBA" id="ARBA00022705"/>
    </source>
</evidence>
<feature type="binding site" evidence="15">
    <location>
        <begin position="83"/>
        <end position="84"/>
    </location>
    <ligand>
        <name>NAD(+)</name>
        <dbReference type="ChEBI" id="CHEBI:57540"/>
    </ligand>
</feature>
<keyword evidence="8 15" id="KW-0862">Zinc</keyword>
<dbReference type="EC" id="6.5.1.2" evidence="2 15"/>
<dbReference type="PROSITE" id="PS01055">
    <property type="entry name" value="DNA_LIGASE_N1"/>
    <property type="match status" value="1"/>
</dbReference>
<dbReference type="NCBIfam" id="NF005932">
    <property type="entry name" value="PRK07956.1"/>
    <property type="match status" value="1"/>
</dbReference>
<evidence type="ECO:0000256" key="1">
    <source>
        <dbReference type="ARBA" id="ARBA00004067"/>
    </source>
</evidence>
<evidence type="ECO:0000256" key="6">
    <source>
        <dbReference type="ARBA" id="ARBA00022723"/>
    </source>
</evidence>
<dbReference type="FunFam" id="2.40.50.140:FF:000012">
    <property type="entry name" value="DNA ligase"/>
    <property type="match status" value="1"/>
</dbReference>
<dbReference type="Pfam" id="PF03120">
    <property type="entry name" value="OB_DNA_ligase"/>
    <property type="match status" value="1"/>
</dbReference>
<feature type="binding site" evidence="15">
    <location>
        <position position="170"/>
    </location>
    <ligand>
        <name>NAD(+)</name>
        <dbReference type="ChEBI" id="CHEBI:57540"/>
    </ligand>
</feature>
<dbReference type="InterPro" id="IPR013840">
    <property type="entry name" value="DNAligase_N"/>
</dbReference>
<dbReference type="Gene3D" id="1.10.287.610">
    <property type="entry name" value="Helix hairpin bin"/>
    <property type="match status" value="1"/>
</dbReference>
<evidence type="ECO:0000256" key="15">
    <source>
        <dbReference type="HAMAP-Rule" id="MF_01588"/>
    </source>
</evidence>
<evidence type="ECO:0000256" key="4">
    <source>
        <dbReference type="ARBA" id="ARBA00022598"/>
    </source>
</evidence>
<dbReference type="Pfam" id="PF01653">
    <property type="entry name" value="DNA_ligase_aden"/>
    <property type="match status" value="1"/>
</dbReference>
<proteinExistence type="inferred from homology"/>
<evidence type="ECO:0000256" key="14">
    <source>
        <dbReference type="ARBA" id="ARBA00060881"/>
    </source>
</evidence>